<evidence type="ECO:0000256" key="2">
    <source>
        <dbReference type="ARBA" id="ARBA00023002"/>
    </source>
</evidence>
<organism evidence="3 4">
    <name type="scientific">Hasllibacter halocynthiae</name>
    <dbReference type="NCBI Taxonomy" id="595589"/>
    <lineage>
        <taxon>Bacteria</taxon>
        <taxon>Pseudomonadati</taxon>
        <taxon>Pseudomonadota</taxon>
        <taxon>Alphaproteobacteria</taxon>
        <taxon>Rhodobacterales</taxon>
        <taxon>Roseobacteraceae</taxon>
        <taxon>Hasllibacter</taxon>
    </lineage>
</organism>
<accession>A0A2T0X3E2</accession>
<gene>
    <name evidence="3" type="ORF">BCF33_2319</name>
</gene>
<dbReference type="GO" id="GO:0016491">
    <property type="term" value="F:oxidoreductase activity"/>
    <property type="evidence" value="ECO:0007669"/>
    <property type="project" value="UniProtKB-KW"/>
</dbReference>
<evidence type="ECO:0000256" key="1">
    <source>
        <dbReference type="ARBA" id="ARBA00006484"/>
    </source>
</evidence>
<comment type="similarity">
    <text evidence="1">Belongs to the short-chain dehydrogenases/reductases (SDR) family.</text>
</comment>
<dbReference type="SUPFAM" id="SSF51735">
    <property type="entry name" value="NAD(P)-binding Rossmann-fold domains"/>
    <property type="match status" value="1"/>
</dbReference>
<proteinExistence type="inferred from homology"/>
<dbReference type="PROSITE" id="PS00061">
    <property type="entry name" value="ADH_SHORT"/>
    <property type="match status" value="1"/>
</dbReference>
<comment type="caution">
    <text evidence="3">The sequence shown here is derived from an EMBL/GenBank/DDBJ whole genome shotgun (WGS) entry which is preliminary data.</text>
</comment>
<sequence length="276" mass="30199">MRTILVTGCSSGIGHHAAHALAARGWRVLATCRQPRDCGRLRAEGLESFPLDQGDETSVARACEQALDLTGGRLDALFANGAHATPGFAEDLPRDALRAIFEANLFGVHDLTRRLIPALRAAPDGRAVWCSSVLGFAAMPWRGAYNSTKHAMEGLADTLRLECRETGPRVILIQPGPIATRIRTNSVPHFERWIDPGASARAAEYARLQARLRAPEPEVPEGHRAHPGRVTRALLRALDAPRPRARYRVTRETRLAEGMRRLLPTALRDALLSRAG</sequence>
<dbReference type="PANTHER" id="PTHR44169">
    <property type="entry name" value="NADPH-DEPENDENT 1-ACYLDIHYDROXYACETONE PHOSPHATE REDUCTASE"/>
    <property type="match status" value="1"/>
</dbReference>
<evidence type="ECO:0000313" key="3">
    <source>
        <dbReference type="EMBL" id="PRY93451.1"/>
    </source>
</evidence>
<dbReference type="Gene3D" id="3.40.50.720">
    <property type="entry name" value="NAD(P)-binding Rossmann-like Domain"/>
    <property type="match status" value="1"/>
</dbReference>
<dbReference type="InterPro" id="IPR020904">
    <property type="entry name" value="Sc_DH/Rdtase_CS"/>
</dbReference>
<dbReference type="OrthoDB" id="9793825at2"/>
<dbReference type="InterPro" id="IPR036291">
    <property type="entry name" value="NAD(P)-bd_dom_sf"/>
</dbReference>
<protein>
    <submittedName>
        <fullName evidence="3">Short-subunit dehydrogenase</fullName>
    </submittedName>
</protein>
<name>A0A2T0X3E2_9RHOB</name>
<reference evidence="3 4" key="1">
    <citation type="submission" date="2018-03" db="EMBL/GenBank/DDBJ databases">
        <title>Genomic Encyclopedia of Archaeal and Bacterial Type Strains, Phase II (KMG-II): from individual species to whole genera.</title>
        <authorList>
            <person name="Goeker M."/>
        </authorList>
    </citation>
    <scope>NUCLEOTIDE SEQUENCE [LARGE SCALE GENOMIC DNA]</scope>
    <source>
        <strain evidence="3 4">DSM 29318</strain>
    </source>
</reference>
<dbReference type="PANTHER" id="PTHR44169:SF6">
    <property type="entry name" value="NADPH-DEPENDENT 1-ACYLDIHYDROXYACETONE PHOSPHATE REDUCTASE"/>
    <property type="match status" value="1"/>
</dbReference>
<evidence type="ECO:0000313" key="4">
    <source>
        <dbReference type="Proteomes" id="UP000238801"/>
    </source>
</evidence>
<dbReference type="InterPro" id="IPR002347">
    <property type="entry name" value="SDR_fam"/>
</dbReference>
<dbReference type="AlphaFoldDB" id="A0A2T0X3E2"/>
<dbReference type="PRINTS" id="PR00081">
    <property type="entry name" value="GDHRDH"/>
</dbReference>
<keyword evidence="4" id="KW-1185">Reference proteome</keyword>
<dbReference type="Pfam" id="PF00106">
    <property type="entry name" value="adh_short"/>
    <property type="match status" value="1"/>
</dbReference>
<keyword evidence="2" id="KW-0560">Oxidoreductase</keyword>
<dbReference type="Proteomes" id="UP000238801">
    <property type="component" value="Unassembled WGS sequence"/>
</dbReference>
<dbReference type="RefSeq" id="WP_106161043.1">
    <property type="nucleotide sequence ID" value="NZ_PVTT01000002.1"/>
</dbReference>
<dbReference type="EMBL" id="PVTT01000002">
    <property type="protein sequence ID" value="PRY93451.1"/>
    <property type="molecule type" value="Genomic_DNA"/>
</dbReference>